<proteinExistence type="predicted"/>
<comment type="caution">
    <text evidence="2">The sequence shown here is derived from an EMBL/GenBank/DDBJ whole genome shotgun (WGS) entry which is preliminary data.</text>
</comment>
<dbReference type="RefSeq" id="WP_137251572.1">
    <property type="nucleotide sequence ID" value="NZ_SZQA01000061.1"/>
</dbReference>
<evidence type="ECO:0000256" key="1">
    <source>
        <dbReference type="SAM" id="SignalP"/>
    </source>
</evidence>
<organism evidence="2 3">
    <name type="scientific">Herbidospora galbida</name>
    <dbReference type="NCBI Taxonomy" id="2575442"/>
    <lineage>
        <taxon>Bacteria</taxon>
        <taxon>Bacillati</taxon>
        <taxon>Actinomycetota</taxon>
        <taxon>Actinomycetes</taxon>
        <taxon>Streptosporangiales</taxon>
        <taxon>Streptosporangiaceae</taxon>
        <taxon>Herbidospora</taxon>
    </lineage>
</organism>
<sequence length="277" mass="29516">MIPFLQTPLALALSSLLALGSPAGTPGPRPHDYLGTWNYDQPDRATQRNIAVIGATPPIHVPQIGDIVFTRTGAAITGRTDQGCTWTFAVRPASLELDPPAQQCFNRVIGSAYTITKWSVTVAGDHARESIEAVSHQPTGDYSFRLDDGRRTRAAAGSGARFTGAWRYDPADPQTRVNIVTTRHTAPDRVTQSPRQGTVTFTGRRGVVTARTGDGCAWRLTARGNTAKLDPAGQTCGGTTLTFWTVASDGRRQASVQAGTGPDGGTFLLSVGALTRW</sequence>
<dbReference type="OrthoDB" id="4526041at2"/>
<keyword evidence="3" id="KW-1185">Reference proteome</keyword>
<name>A0A4U3LT90_9ACTN</name>
<reference evidence="2 3" key="1">
    <citation type="submission" date="2019-04" db="EMBL/GenBank/DDBJ databases">
        <title>Herbidospora sp. NEAU-GS14.nov., a novel actinomycete isolated from soil.</title>
        <authorList>
            <person name="Han L."/>
        </authorList>
    </citation>
    <scope>NUCLEOTIDE SEQUENCE [LARGE SCALE GENOMIC DNA]</scope>
    <source>
        <strain evidence="2 3">NEAU-GS14</strain>
    </source>
</reference>
<accession>A0A4U3LT90</accession>
<dbReference type="AlphaFoldDB" id="A0A4U3LT90"/>
<dbReference type="EMBL" id="SZQA01000061">
    <property type="protein sequence ID" value="TKK78992.1"/>
    <property type="molecule type" value="Genomic_DNA"/>
</dbReference>
<evidence type="ECO:0000313" key="2">
    <source>
        <dbReference type="EMBL" id="TKK78992.1"/>
    </source>
</evidence>
<evidence type="ECO:0000313" key="3">
    <source>
        <dbReference type="Proteomes" id="UP000308705"/>
    </source>
</evidence>
<feature type="signal peptide" evidence="1">
    <location>
        <begin position="1"/>
        <end position="20"/>
    </location>
</feature>
<dbReference type="Proteomes" id="UP000308705">
    <property type="component" value="Unassembled WGS sequence"/>
</dbReference>
<gene>
    <name evidence="2" type="ORF">FDA94_36350</name>
</gene>
<protein>
    <submittedName>
        <fullName evidence="2">Uncharacterized protein</fullName>
    </submittedName>
</protein>
<keyword evidence="1" id="KW-0732">Signal</keyword>
<feature type="chain" id="PRO_5039413253" evidence="1">
    <location>
        <begin position="21"/>
        <end position="277"/>
    </location>
</feature>